<sequence>MIAFFFSLTALGAVAGGALLAFTIFGSQSAPQQAAGAAMALGLAVIPYIFSRCIQIAISEGNRRDENQRLLDRLDALTKAVSASGRPEN</sequence>
<reference evidence="1" key="1">
    <citation type="submission" date="2019-12" db="EMBL/GenBank/DDBJ databases">
        <authorList>
            <person name="Cremers G."/>
        </authorList>
    </citation>
    <scope>NUCLEOTIDE SEQUENCE</scope>
    <source>
        <strain evidence="1">Vvax</strain>
    </source>
</reference>
<organism evidence="1">
    <name type="scientific">Variovorax paradoxus</name>
    <dbReference type="NCBI Taxonomy" id="34073"/>
    <lineage>
        <taxon>Bacteria</taxon>
        <taxon>Pseudomonadati</taxon>
        <taxon>Pseudomonadota</taxon>
        <taxon>Betaproteobacteria</taxon>
        <taxon>Burkholderiales</taxon>
        <taxon>Comamonadaceae</taxon>
        <taxon>Variovorax</taxon>
    </lineage>
</organism>
<name>A0A679JIJ2_VARPD</name>
<accession>A0A679JIJ2</accession>
<gene>
    <name evidence="1" type="ORF">VVAX_03577</name>
</gene>
<dbReference type="RefSeq" id="WP_339091154.1">
    <property type="nucleotide sequence ID" value="NZ_LR743507.1"/>
</dbReference>
<dbReference type="AlphaFoldDB" id="A0A679JIJ2"/>
<protein>
    <submittedName>
        <fullName evidence="1">Uncharacterized protein</fullName>
    </submittedName>
</protein>
<dbReference type="EMBL" id="LR743507">
    <property type="protein sequence ID" value="CAA2106093.1"/>
    <property type="molecule type" value="Genomic_DNA"/>
</dbReference>
<proteinExistence type="predicted"/>
<evidence type="ECO:0000313" key="1">
    <source>
        <dbReference type="EMBL" id="CAA2106093.1"/>
    </source>
</evidence>